<dbReference type="RefSeq" id="WP_101829592.1">
    <property type="nucleotide sequence ID" value="NZ_FZMO01000001.1"/>
</dbReference>
<keyword evidence="2 7" id="KW-0813">Transport</keyword>
<feature type="domain" description="ABC transmembrane type-1" evidence="9">
    <location>
        <begin position="92"/>
        <end position="276"/>
    </location>
</feature>
<dbReference type="InterPro" id="IPR035906">
    <property type="entry name" value="MetI-like_sf"/>
</dbReference>
<dbReference type="Gene3D" id="1.10.3720.10">
    <property type="entry name" value="MetI-like"/>
    <property type="match status" value="1"/>
</dbReference>
<evidence type="ECO:0000256" key="3">
    <source>
        <dbReference type="ARBA" id="ARBA00022475"/>
    </source>
</evidence>
<feature type="transmembrane region" description="Helical" evidence="7">
    <location>
        <begin position="135"/>
        <end position="155"/>
    </location>
</feature>
<keyword evidence="3" id="KW-1003">Cell membrane</keyword>
<dbReference type="PANTHER" id="PTHR30151:SF41">
    <property type="entry name" value="ABC TRANSPORTER PERMEASE PROTEIN"/>
    <property type="match status" value="1"/>
</dbReference>
<comment type="subcellular location">
    <subcellularLocation>
        <location evidence="1 7">Cell membrane</location>
        <topology evidence="1 7">Multi-pass membrane protein</topology>
    </subcellularLocation>
</comment>
<feature type="region of interest" description="Disordered" evidence="8">
    <location>
        <begin position="1"/>
        <end position="31"/>
    </location>
</feature>
<evidence type="ECO:0000256" key="7">
    <source>
        <dbReference type="RuleBase" id="RU363032"/>
    </source>
</evidence>
<feature type="transmembrane region" description="Helical" evidence="7">
    <location>
        <begin position="257"/>
        <end position="276"/>
    </location>
</feature>
<keyword evidence="4 7" id="KW-0812">Transmembrane</keyword>
<evidence type="ECO:0000259" key="9">
    <source>
        <dbReference type="PROSITE" id="PS50928"/>
    </source>
</evidence>
<evidence type="ECO:0000313" key="11">
    <source>
        <dbReference type="Proteomes" id="UP000234331"/>
    </source>
</evidence>
<dbReference type="InterPro" id="IPR000515">
    <property type="entry name" value="MetI-like"/>
</dbReference>
<evidence type="ECO:0000256" key="2">
    <source>
        <dbReference type="ARBA" id="ARBA00022448"/>
    </source>
</evidence>
<feature type="transmembrane region" description="Helical" evidence="7">
    <location>
        <begin position="39"/>
        <end position="64"/>
    </location>
</feature>
<evidence type="ECO:0000256" key="6">
    <source>
        <dbReference type="ARBA" id="ARBA00023136"/>
    </source>
</evidence>
<keyword evidence="11" id="KW-1185">Reference proteome</keyword>
<reference evidence="10 11" key="1">
    <citation type="submission" date="2017-06" db="EMBL/GenBank/DDBJ databases">
        <authorList>
            <person name="Kim H.J."/>
            <person name="Triplett B.A."/>
        </authorList>
    </citation>
    <scope>NUCLEOTIDE SEQUENCE [LARGE SCALE GENOMIC DNA]</scope>
    <source>
        <strain evidence="10">FRACA_ARgP5</strain>
    </source>
</reference>
<gene>
    <name evidence="10" type="ORF">FRACA_10181</name>
</gene>
<proteinExistence type="inferred from homology"/>
<organism evidence="10 11">
    <name type="scientific">Frankia canadensis</name>
    <dbReference type="NCBI Taxonomy" id="1836972"/>
    <lineage>
        <taxon>Bacteria</taxon>
        <taxon>Bacillati</taxon>
        <taxon>Actinomycetota</taxon>
        <taxon>Actinomycetes</taxon>
        <taxon>Frankiales</taxon>
        <taxon>Frankiaceae</taxon>
        <taxon>Frankia</taxon>
    </lineage>
</organism>
<dbReference type="GO" id="GO:0005886">
    <property type="term" value="C:plasma membrane"/>
    <property type="evidence" value="ECO:0007669"/>
    <property type="project" value="UniProtKB-SubCell"/>
</dbReference>
<comment type="similarity">
    <text evidence="7">Belongs to the binding-protein-dependent transport system permease family.</text>
</comment>
<dbReference type="Proteomes" id="UP000234331">
    <property type="component" value="Unassembled WGS sequence"/>
</dbReference>
<dbReference type="Pfam" id="PF00528">
    <property type="entry name" value="BPD_transp_1"/>
    <property type="match status" value="1"/>
</dbReference>
<dbReference type="AlphaFoldDB" id="A0A2I2KIC9"/>
<evidence type="ECO:0000256" key="5">
    <source>
        <dbReference type="ARBA" id="ARBA00022989"/>
    </source>
</evidence>
<evidence type="ECO:0000256" key="1">
    <source>
        <dbReference type="ARBA" id="ARBA00004651"/>
    </source>
</evidence>
<evidence type="ECO:0000256" key="4">
    <source>
        <dbReference type="ARBA" id="ARBA00022692"/>
    </source>
</evidence>
<dbReference type="PROSITE" id="PS50928">
    <property type="entry name" value="ABC_TM1"/>
    <property type="match status" value="1"/>
</dbReference>
<dbReference type="GO" id="GO:0055085">
    <property type="term" value="P:transmembrane transport"/>
    <property type="evidence" value="ECO:0007669"/>
    <property type="project" value="InterPro"/>
</dbReference>
<keyword evidence="6 7" id="KW-0472">Membrane</keyword>
<feature type="transmembrane region" description="Helical" evidence="7">
    <location>
        <begin position="100"/>
        <end position="123"/>
    </location>
</feature>
<evidence type="ECO:0000256" key="8">
    <source>
        <dbReference type="SAM" id="MobiDB-lite"/>
    </source>
</evidence>
<dbReference type="SUPFAM" id="SSF161098">
    <property type="entry name" value="MetI-like"/>
    <property type="match status" value="1"/>
</dbReference>
<feature type="transmembrane region" description="Helical" evidence="7">
    <location>
        <begin position="215"/>
        <end position="237"/>
    </location>
</feature>
<dbReference type="CDD" id="cd06261">
    <property type="entry name" value="TM_PBP2"/>
    <property type="match status" value="1"/>
</dbReference>
<accession>A0A2I2KIC9</accession>
<protein>
    <submittedName>
        <fullName evidence="10">Putative ABC-type transporter, integral membrane subunit</fullName>
    </submittedName>
</protein>
<evidence type="ECO:0000313" key="10">
    <source>
        <dbReference type="EMBL" id="SNQ45422.1"/>
    </source>
</evidence>
<keyword evidence="5 7" id="KW-1133">Transmembrane helix</keyword>
<dbReference type="PANTHER" id="PTHR30151">
    <property type="entry name" value="ALKANE SULFONATE ABC TRANSPORTER-RELATED, MEMBRANE SUBUNIT"/>
    <property type="match status" value="1"/>
</dbReference>
<dbReference type="OrthoDB" id="3173654at2"/>
<feature type="transmembrane region" description="Helical" evidence="7">
    <location>
        <begin position="161"/>
        <end position="182"/>
    </location>
</feature>
<name>A0A2I2KIC9_9ACTN</name>
<dbReference type="EMBL" id="FZMO01000001">
    <property type="protein sequence ID" value="SNQ45422.1"/>
    <property type="molecule type" value="Genomic_DNA"/>
</dbReference>
<sequence length="288" mass="30218">MTPSTSARATVAPTARLPTAEPSDEVPTGLAPPRRRPSVALFLLGRVVNALWPLALILVAWWAWVRLGHLPPAVAPDPSGVLTFIAHDPGSFALDALRTAGVVLGGLVVGAVAGALLATVSWFSRLARAVISGPALLSQCLPVATISPVLAKVFGYNTTTIVIITALIAFFPVMVFTASGLARTPAGADDLFVVLGARRLDRFFRLAVPSALPRLLVSLRVSIVVAVAGAMLAQWVMGTSGLGYRLIIAQSSFRTSEAWACSVVSIVLSVILYSIVSGLCRLASERFE</sequence>